<dbReference type="GeneID" id="19277429"/>
<dbReference type="STRING" id="1229662.W3WQP8"/>
<accession>W3WQP8</accession>
<evidence type="ECO:0000256" key="1">
    <source>
        <dbReference type="SAM" id="SignalP"/>
    </source>
</evidence>
<dbReference type="OMA" id="DINDGVC"/>
<dbReference type="OrthoDB" id="4847011at2759"/>
<keyword evidence="1" id="KW-0732">Signal</keyword>
<sequence>MSFTSFLITLMLAGHPVSAGGFQGSPQPLIRQSAQGILFGPITLPTAPLVSNITINLINFNDEVFDISSISVFGDINDGGCGEVEDTAPESYAGQSVVLGPTSAAWDAALISNAQVSLINFNDEVFDISSISVFGDINDGVCQPATGTR</sequence>
<evidence type="ECO:0000313" key="3">
    <source>
        <dbReference type="Proteomes" id="UP000030651"/>
    </source>
</evidence>
<feature type="chain" id="PRO_5004833845" evidence="1">
    <location>
        <begin position="20"/>
        <end position="149"/>
    </location>
</feature>
<feature type="signal peptide" evidence="1">
    <location>
        <begin position="1"/>
        <end position="19"/>
    </location>
</feature>
<proteinExistence type="predicted"/>
<dbReference type="RefSeq" id="XP_007839188.1">
    <property type="nucleotide sequence ID" value="XM_007840997.1"/>
</dbReference>
<dbReference type="eggNOG" id="ENOG502SSTY">
    <property type="taxonomic scope" value="Eukaryota"/>
</dbReference>
<gene>
    <name evidence="2" type="ORF">PFICI_12416</name>
</gene>
<organism evidence="2 3">
    <name type="scientific">Pestalotiopsis fici (strain W106-1 / CGMCC3.15140)</name>
    <dbReference type="NCBI Taxonomy" id="1229662"/>
    <lineage>
        <taxon>Eukaryota</taxon>
        <taxon>Fungi</taxon>
        <taxon>Dikarya</taxon>
        <taxon>Ascomycota</taxon>
        <taxon>Pezizomycotina</taxon>
        <taxon>Sordariomycetes</taxon>
        <taxon>Xylariomycetidae</taxon>
        <taxon>Amphisphaeriales</taxon>
        <taxon>Sporocadaceae</taxon>
        <taxon>Pestalotiopsis</taxon>
    </lineage>
</organism>
<dbReference type="AlphaFoldDB" id="W3WQP8"/>
<reference evidence="3" key="1">
    <citation type="journal article" date="2015" name="BMC Genomics">
        <title>Genomic and transcriptomic analysis of the endophytic fungus Pestalotiopsis fici reveals its lifestyle and high potential for synthesis of natural products.</title>
        <authorList>
            <person name="Wang X."/>
            <person name="Zhang X."/>
            <person name="Liu L."/>
            <person name="Xiang M."/>
            <person name="Wang W."/>
            <person name="Sun X."/>
            <person name="Che Y."/>
            <person name="Guo L."/>
            <person name="Liu G."/>
            <person name="Guo L."/>
            <person name="Wang C."/>
            <person name="Yin W.B."/>
            <person name="Stadler M."/>
            <person name="Zhang X."/>
            <person name="Liu X."/>
        </authorList>
    </citation>
    <scope>NUCLEOTIDE SEQUENCE [LARGE SCALE GENOMIC DNA]</scope>
    <source>
        <strain evidence="3">W106-1 / CGMCC3.15140</strain>
    </source>
</reference>
<dbReference type="HOGENOM" id="CLU_144279_0_0_1"/>
<keyword evidence="3" id="KW-1185">Reference proteome</keyword>
<protein>
    <submittedName>
        <fullName evidence="2">Uncharacterized protein</fullName>
    </submittedName>
</protein>
<name>W3WQP8_PESFW</name>
<dbReference type="Proteomes" id="UP000030651">
    <property type="component" value="Unassembled WGS sequence"/>
</dbReference>
<evidence type="ECO:0000313" key="2">
    <source>
        <dbReference type="EMBL" id="ETS75472.1"/>
    </source>
</evidence>
<dbReference type="InParanoid" id="W3WQP8"/>
<dbReference type="KEGG" id="pfy:PFICI_12416"/>
<dbReference type="EMBL" id="KI912118">
    <property type="protein sequence ID" value="ETS75472.1"/>
    <property type="molecule type" value="Genomic_DNA"/>
</dbReference>